<evidence type="ECO:0000313" key="5">
    <source>
        <dbReference type="Proteomes" id="UP000678499"/>
    </source>
</evidence>
<accession>A0A7R9BEQ9</accession>
<reference evidence="4" key="1">
    <citation type="submission" date="2020-11" db="EMBL/GenBank/DDBJ databases">
        <authorList>
            <person name="Tran Van P."/>
        </authorList>
    </citation>
    <scope>NUCLEOTIDE SEQUENCE</scope>
</reference>
<dbReference type="Proteomes" id="UP000678499">
    <property type="component" value="Unassembled WGS sequence"/>
</dbReference>
<evidence type="ECO:0008006" key="6">
    <source>
        <dbReference type="Google" id="ProtNLM"/>
    </source>
</evidence>
<evidence type="ECO:0000256" key="1">
    <source>
        <dbReference type="SAM" id="MobiDB-lite"/>
    </source>
</evidence>
<proteinExistence type="predicted"/>
<dbReference type="EMBL" id="OA882219">
    <property type="protein sequence ID" value="CAD7273870.1"/>
    <property type="molecule type" value="Genomic_DNA"/>
</dbReference>
<dbReference type="AlphaFoldDB" id="A0A7R9BEQ9"/>
<keyword evidence="5" id="KW-1185">Reference proteome</keyword>
<protein>
    <recommendedName>
        <fullName evidence="6">Protein quiver</fullName>
    </recommendedName>
</protein>
<keyword evidence="2" id="KW-0472">Membrane</keyword>
<evidence type="ECO:0000313" key="4">
    <source>
        <dbReference type="EMBL" id="CAD7273870.1"/>
    </source>
</evidence>
<gene>
    <name evidence="4" type="ORF">NMOB1V02_LOCUS1739</name>
</gene>
<keyword evidence="2" id="KW-0812">Transmembrane</keyword>
<organism evidence="4">
    <name type="scientific">Notodromas monacha</name>
    <dbReference type="NCBI Taxonomy" id="399045"/>
    <lineage>
        <taxon>Eukaryota</taxon>
        <taxon>Metazoa</taxon>
        <taxon>Ecdysozoa</taxon>
        <taxon>Arthropoda</taxon>
        <taxon>Crustacea</taxon>
        <taxon>Oligostraca</taxon>
        <taxon>Ostracoda</taxon>
        <taxon>Podocopa</taxon>
        <taxon>Podocopida</taxon>
        <taxon>Cypridocopina</taxon>
        <taxon>Cypridoidea</taxon>
        <taxon>Cyprididae</taxon>
        <taxon>Notodromas</taxon>
    </lineage>
</organism>
<evidence type="ECO:0000256" key="2">
    <source>
        <dbReference type="SAM" id="Phobius"/>
    </source>
</evidence>
<keyword evidence="2" id="KW-1133">Transmembrane helix</keyword>
<dbReference type="EMBL" id="CAJPEX010000182">
    <property type="protein sequence ID" value="CAG0914022.1"/>
    <property type="molecule type" value="Genomic_DNA"/>
</dbReference>
<feature type="transmembrane region" description="Helical" evidence="2">
    <location>
        <begin position="144"/>
        <end position="167"/>
    </location>
</feature>
<name>A0A7R9BEQ9_9CRUS</name>
<sequence>MRTVLVICIMALAAFCGEAGASRCHECVGKGCHMERLAERKCPVNSQGCITIYSKKDKKEENILLKNCSQPWISWRDACQMVSSIDQLLPINVTVPSRFPDDGTRGPDSTTSHSTFPDGEGGIRRRQQIDGYVCNCDGDLCNSAASVSVAFVSMGFGYLLLFSLASFSRKL</sequence>
<feature type="signal peptide" evidence="3">
    <location>
        <begin position="1"/>
        <end position="21"/>
    </location>
</feature>
<keyword evidence="3" id="KW-0732">Signal</keyword>
<evidence type="ECO:0000256" key="3">
    <source>
        <dbReference type="SAM" id="SignalP"/>
    </source>
</evidence>
<feature type="chain" id="PRO_5036209979" description="Protein quiver" evidence="3">
    <location>
        <begin position="22"/>
        <end position="171"/>
    </location>
</feature>
<feature type="region of interest" description="Disordered" evidence="1">
    <location>
        <begin position="98"/>
        <end position="123"/>
    </location>
</feature>